<evidence type="ECO:0000313" key="1">
    <source>
        <dbReference type="EMBL" id="OUD12010.1"/>
    </source>
</evidence>
<evidence type="ECO:0008006" key="3">
    <source>
        <dbReference type="Google" id="ProtNLM"/>
    </source>
</evidence>
<dbReference type="AlphaFoldDB" id="A0A251X3P5"/>
<reference evidence="1 2" key="1">
    <citation type="submission" date="2016-12" db="EMBL/GenBank/DDBJ databases">
        <title>Thioflexothrix psekupsii D3 genome sequencing and assembly.</title>
        <authorList>
            <person name="Fomenkov A."/>
            <person name="Vincze T."/>
            <person name="Grabovich M."/>
            <person name="Anton B.P."/>
            <person name="Dubinina G."/>
            <person name="Orlova M."/>
            <person name="Belousova E."/>
            <person name="Roberts R.J."/>
        </authorList>
    </citation>
    <scope>NUCLEOTIDE SEQUENCE [LARGE SCALE GENOMIC DNA]</scope>
    <source>
        <strain evidence="1">D3</strain>
    </source>
</reference>
<accession>A0A251X3P5</accession>
<proteinExistence type="predicted"/>
<keyword evidence="2" id="KW-1185">Reference proteome</keyword>
<protein>
    <recommendedName>
        <fullName evidence="3">DUF4124 domain-containing protein</fullName>
    </recommendedName>
</protein>
<evidence type="ECO:0000313" key="2">
    <source>
        <dbReference type="Proteomes" id="UP000194798"/>
    </source>
</evidence>
<comment type="caution">
    <text evidence="1">The sequence shown here is derived from an EMBL/GenBank/DDBJ whole genome shotgun (WGS) entry which is preliminary data.</text>
</comment>
<sequence>MVFVVGTFFIWLLLTINKTSIREAEKIRRTYSNPSISSGKPHAAKNTDSANVAQVYKCINLDGSVIFSDRVCRANEIQEQFQYANPKLLSIPQHSRLLDNTEK</sequence>
<dbReference type="EMBL" id="MSLT01000023">
    <property type="protein sequence ID" value="OUD12010.1"/>
    <property type="molecule type" value="Genomic_DNA"/>
</dbReference>
<dbReference type="Proteomes" id="UP000194798">
    <property type="component" value="Unassembled WGS sequence"/>
</dbReference>
<organism evidence="1 2">
    <name type="scientific">Thioflexithrix psekupsensis</name>
    <dbReference type="NCBI Taxonomy" id="1570016"/>
    <lineage>
        <taxon>Bacteria</taxon>
        <taxon>Pseudomonadati</taxon>
        <taxon>Pseudomonadota</taxon>
        <taxon>Gammaproteobacteria</taxon>
        <taxon>Thiotrichales</taxon>
        <taxon>Thioflexithrix</taxon>
    </lineage>
</organism>
<gene>
    <name evidence="1" type="ORF">TPSD3_12785</name>
</gene>
<name>A0A251X3P5_9GAMM</name>